<dbReference type="Proteomes" id="UP001156627">
    <property type="component" value="Unassembled WGS sequence"/>
</dbReference>
<dbReference type="EMBL" id="BSOA01000003">
    <property type="protein sequence ID" value="GLQ87224.1"/>
    <property type="molecule type" value="Genomic_DNA"/>
</dbReference>
<protein>
    <recommendedName>
        <fullName evidence="1">Cyclophilin-like domain-containing protein</fullName>
    </recommendedName>
</protein>
<reference evidence="3" key="1">
    <citation type="journal article" date="2019" name="Int. J. Syst. Evol. Microbiol.">
        <title>The Global Catalogue of Microorganisms (GCM) 10K type strain sequencing project: providing services to taxonomists for standard genome sequencing and annotation.</title>
        <authorList>
            <consortium name="The Broad Institute Genomics Platform"/>
            <consortium name="The Broad Institute Genome Sequencing Center for Infectious Disease"/>
            <person name="Wu L."/>
            <person name="Ma J."/>
        </authorList>
    </citation>
    <scope>NUCLEOTIDE SEQUENCE [LARGE SCALE GENOMIC DNA]</scope>
    <source>
        <strain evidence="3">NBRC 111981</strain>
    </source>
</reference>
<dbReference type="SUPFAM" id="SSF50891">
    <property type="entry name" value="Cyclophilin-like"/>
    <property type="match status" value="1"/>
</dbReference>
<organism evidence="2 3">
    <name type="scientific">Dyella flagellata</name>
    <dbReference type="NCBI Taxonomy" id="1867833"/>
    <lineage>
        <taxon>Bacteria</taxon>
        <taxon>Pseudomonadati</taxon>
        <taxon>Pseudomonadota</taxon>
        <taxon>Gammaproteobacteria</taxon>
        <taxon>Lysobacterales</taxon>
        <taxon>Rhodanobacteraceae</taxon>
        <taxon>Dyella</taxon>
    </lineage>
</organism>
<dbReference type="Gene3D" id="2.40.100.20">
    <property type="match status" value="1"/>
</dbReference>
<sequence>MSLASVAVIGVIEAQTMNNAPHETSSHRDLRKLSGQKIVIRVGDKAFTVELYDNDTAKDLVSRLPLTLNANNYPGYDEKIIRLPSALSMKGAPRGDEPEIPEVGYYAPGQWVALYYGPIGYWPGKVPLGRIHARVEQIHTIPDHTPVTLERATD</sequence>
<keyword evidence="3" id="KW-1185">Reference proteome</keyword>
<dbReference type="InterPro" id="IPR041183">
    <property type="entry name" value="Cyclophilin-like"/>
</dbReference>
<gene>
    <name evidence="2" type="ORF">GCM10007898_07900</name>
</gene>
<feature type="domain" description="Cyclophilin-like" evidence="1">
    <location>
        <begin position="40"/>
        <end position="150"/>
    </location>
</feature>
<evidence type="ECO:0000313" key="2">
    <source>
        <dbReference type="EMBL" id="GLQ87224.1"/>
    </source>
</evidence>
<evidence type="ECO:0000313" key="3">
    <source>
        <dbReference type="Proteomes" id="UP001156627"/>
    </source>
</evidence>
<proteinExistence type="predicted"/>
<dbReference type="InterPro" id="IPR029000">
    <property type="entry name" value="Cyclophilin-like_dom_sf"/>
</dbReference>
<dbReference type="Pfam" id="PF18050">
    <property type="entry name" value="Cyclophil_like2"/>
    <property type="match status" value="1"/>
</dbReference>
<comment type="caution">
    <text evidence="2">The sequence shown here is derived from an EMBL/GenBank/DDBJ whole genome shotgun (WGS) entry which is preliminary data.</text>
</comment>
<accession>A0ABQ5X6J2</accession>
<name>A0ABQ5X6J2_9GAMM</name>
<evidence type="ECO:0000259" key="1">
    <source>
        <dbReference type="Pfam" id="PF18050"/>
    </source>
</evidence>